<evidence type="ECO:0000313" key="9">
    <source>
        <dbReference type="Proteomes" id="UP000326924"/>
    </source>
</evidence>
<keyword evidence="4" id="KW-0378">Hydrolase</keyword>
<evidence type="ECO:0000313" key="8">
    <source>
        <dbReference type="EMBL" id="KAA8907441.1"/>
    </source>
</evidence>
<dbReference type="PROSITE" id="PS51762">
    <property type="entry name" value="GH16_2"/>
    <property type="match status" value="1"/>
</dbReference>
<accession>A0A5J5EYK6</accession>
<gene>
    <name evidence="8" type="ORF">FN846DRAFT_906614</name>
</gene>
<dbReference type="PANTHER" id="PTHR10963">
    <property type="entry name" value="GLYCOSYL HYDROLASE-RELATED"/>
    <property type="match status" value="1"/>
</dbReference>
<dbReference type="FunFam" id="2.60.120.200:FF:000114">
    <property type="entry name" value="Probable endo-1,3(4)-beta-glucanase NFIA_089530"/>
    <property type="match status" value="1"/>
</dbReference>
<dbReference type="AlphaFoldDB" id="A0A5J5EYK6"/>
<dbReference type="InterPro" id="IPR000757">
    <property type="entry name" value="Beta-glucanase-like"/>
</dbReference>
<dbReference type="SUPFAM" id="SSF49899">
    <property type="entry name" value="Concanavalin A-like lectins/glucanases"/>
    <property type="match status" value="1"/>
</dbReference>
<feature type="compositionally biased region" description="Basic residues" evidence="6">
    <location>
        <begin position="1"/>
        <end position="13"/>
    </location>
</feature>
<dbReference type="InParanoid" id="A0A5J5EYK6"/>
<keyword evidence="9" id="KW-1185">Reference proteome</keyword>
<feature type="region of interest" description="Disordered" evidence="6">
    <location>
        <begin position="1"/>
        <end position="24"/>
    </location>
</feature>
<dbReference type="Proteomes" id="UP000326924">
    <property type="component" value="Unassembled WGS sequence"/>
</dbReference>
<evidence type="ECO:0000256" key="2">
    <source>
        <dbReference type="ARBA" id="ARBA00006865"/>
    </source>
</evidence>
<dbReference type="InterPro" id="IPR050546">
    <property type="entry name" value="Glycosyl_Hydrlase_16"/>
</dbReference>
<keyword evidence="5" id="KW-0326">Glycosidase</keyword>
<sequence length="338" mass="36195">MARRNARHARHVHVPAGSTWGNNGTLPGNHTHTLLGEQSISIQTVYSNLVASYSGASFFDGFDFFTGSDPTNGFVKYIDQATAQSQGMISTSGSSVYFGVDNKNVAPNGRQSIRLESKQRFTRGLFILDAAHIPGDVCGSWPAFWTVGDNWPNQGEIDIIEGVNLQTSNNVALHTSDGCTITGTGASGTLGTTNCYVYAPGQSNNAGCGFRDNSNASYGDGFNANGGGVYAMEWTSDYINVWWFPRSQIPADVLGSNPNPSGWGTPSAAFQGNCNIDDHFTNHKVVFDITFCGDWAGGVWGSSGCQSRASSCNDFVANNPQAMTESNWQINSLRVFSS</sequence>
<comment type="catalytic activity">
    <reaction evidence="1">
        <text>Endohydrolysis of (1-&gt;3)- or (1-&gt;4)-linkages in beta-D-glucans when the glucose residue whose reducing group is involved in the linkage to be hydrolyzed is itself substituted at C-3.</text>
        <dbReference type="EC" id="3.2.1.6"/>
    </reaction>
</comment>
<dbReference type="Gene3D" id="2.60.120.200">
    <property type="match status" value="1"/>
</dbReference>
<proteinExistence type="inferred from homology"/>
<dbReference type="CDD" id="cd02181">
    <property type="entry name" value="GH16_fungal_Lam16A_glucanase"/>
    <property type="match status" value="1"/>
</dbReference>
<evidence type="ECO:0000256" key="6">
    <source>
        <dbReference type="SAM" id="MobiDB-lite"/>
    </source>
</evidence>
<evidence type="ECO:0000259" key="7">
    <source>
        <dbReference type="PROSITE" id="PS51762"/>
    </source>
</evidence>
<feature type="domain" description="GH16" evidence="7">
    <location>
        <begin position="18"/>
        <end position="304"/>
    </location>
</feature>
<dbReference type="EC" id="3.2.1.6" evidence="3"/>
<dbReference type="Pfam" id="PF26113">
    <property type="entry name" value="GH16_XgeA"/>
    <property type="match status" value="1"/>
</dbReference>
<dbReference type="GO" id="GO:0052861">
    <property type="term" value="F:endo-1,3(4)-beta-glucanase activity"/>
    <property type="evidence" value="ECO:0007669"/>
    <property type="project" value="UniProtKB-EC"/>
</dbReference>
<dbReference type="GO" id="GO:0009251">
    <property type="term" value="P:glucan catabolic process"/>
    <property type="evidence" value="ECO:0007669"/>
    <property type="project" value="TreeGrafter"/>
</dbReference>
<organism evidence="8 9">
    <name type="scientific">Sphaerosporella brunnea</name>
    <dbReference type="NCBI Taxonomy" id="1250544"/>
    <lineage>
        <taxon>Eukaryota</taxon>
        <taxon>Fungi</taxon>
        <taxon>Dikarya</taxon>
        <taxon>Ascomycota</taxon>
        <taxon>Pezizomycotina</taxon>
        <taxon>Pezizomycetes</taxon>
        <taxon>Pezizales</taxon>
        <taxon>Pyronemataceae</taxon>
        <taxon>Sphaerosporella</taxon>
    </lineage>
</organism>
<dbReference type="InterPro" id="IPR013320">
    <property type="entry name" value="ConA-like_dom_sf"/>
</dbReference>
<name>A0A5J5EYK6_9PEZI</name>
<comment type="caution">
    <text evidence="8">The sequence shown here is derived from an EMBL/GenBank/DDBJ whole genome shotgun (WGS) entry which is preliminary data.</text>
</comment>
<evidence type="ECO:0000256" key="4">
    <source>
        <dbReference type="ARBA" id="ARBA00022801"/>
    </source>
</evidence>
<evidence type="ECO:0000256" key="1">
    <source>
        <dbReference type="ARBA" id="ARBA00000124"/>
    </source>
</evidence>
<comment type="similarity">
    <text evidence="2">Belongs to the glycosyl hydrolase 16 family.</text>
</comment>
<reference evidence="8 9" key="1">
    <citation type="submission" date="2019-09" db="EMBL/GenBank/DDBJ databases">
        <title>Draft genome of the ectomycorrhizal ascomycete Sphaerosporella brunnea.</title>
        <authorList>
            <consortium name="DOE Joint Genome Institute"/>
            <person name="Benucci G.M."/>
            <person name="Marozzi G."/>
            <person name="Antonielli L."/>
            <person name="Sanchez S."/>
            <person name="Marco P."/>
            <person name="Wang X."/>
            <person name="Falini L.B."/>
            <person name="Barry K."/>
            <person name="Haridas S."/>
            <person name="Lipzen A."/>
            <person name="Labutti K."/>
            <person name="Grigoriev I.V."/>
            <person name="Murat C."/>
            <person name="Martin F."/>
            <person name="Albertini E."/>
            <person name="Donnini D."/>
            <person name="Bonito G."/>
        </authorList>
    </citation>
    <scope>NUCLEOTIDE SEQUENCE [LARGE SCALE GENOMIC DNA]</scope>
    <source>
        <strain evidence="8 9">Sb_GMNB300</strain>
    </source>
</reference>
<dbReference type="PANTHER" id="PTHR10963:SF24">
    <property type="entry name" value="GLYCOSIDASE C21B10.07-RELATED"/>
    <property type="match status" value="1"/>
</dbReference>
<dbReference type="EMBL" id="VXIS01000079">
    <property type="protein sequence ID" value="KAA8907441.1"/>
    <property type="molecule type" value="Genomic_DNA"/>
</dbReference>
<protein>
    <recommendedName>
        <fullName evidence="3">endo-1,3(4)-beta-glucanase</fullName>
        <ecNumber evidence="3">3.2.1.6</ecNumber>
    </recommendedName>
</protein>
<dbReference type="OrthoDB" id="192832at2759"/>
<evidence type="ECO:0000256" key="5">
    <source>
        <dbReference type="ARBA" id="ARBA00023295"/>
    </source>
</evidence>
<evidence type="ECO:0000256" key="3">
    <source>
        <dbReference type="ARBA" id="ARBA00012599"/>
    </source>
</evidence>